<feature type="domain" description="DUF4314" evidence="1">
    <location>
        <begin position="8"/>
        <end position="69"/>
    </location>
</feature>
<name>A0A0F9F2P0_9ZZZZ</name>
<comment type="caution">
    <text evidence="2">The sequence shown here is derived from an EMBL/GenBank/DDBJ whole genome shotgun (WGS) entry which is preliminary data.</text>
</comment>
<protein>
    <recommendedName>
        <fullName evidence="1">DUF4314 domain-containing protein</fullName>
    </recommendedName>
</protein>
<evidence type="ECO:0000259" key="1">
    <source>
        <dbReference type="Pfam" id="PF14192"/>
    </source>
</evidence>
<reference evidence="2" key="1">
    <citation type="journal article" date="2015" name="Nature">
        <title>Complex archaea that bridge the gap between prokaryotes and eukaryotes.</title>
        <authorList>
            <person name="Spang A."/>
            <person name="Saw J.H."/>
            <person name="Jorgensen S.L."/>
            <person name="Zaremba-Niedzwiedzka K."/>
            <person name="Martijn J."/>
            <person name="Lind A.E."/>
            <person name="van Eijk R."/>
            <person name="Schleper C."/>
            <person name="Guy L."/>
            <person name="Ettema T.J."/>
        </authorList>
    </citation>
    <scope>NUCLEOTIDE SEQUENCE</scope>
</reference>
<accession>A0A0F9F2P0</accession>
<dbReference type="AlphaFoldDB" id="A0A0F9F2P0"/>
<proteinExistence type="predicted"/>
<dbReference type="InterPro" id="IPR025463">
    <property type="entry name" value="DUF4314"/>
</dbReference>
<organism evidence="2">
    <name type="scientific">marine sediment metagenome</name>
    <dbReference type="NCBI Taxonomy" id="412755"/>
    <lineage>
        <taxon>unclassified sequences</taxon>
        <taxon>metagenomes</taxon>
        <taxon>ecological metagenomes</taxon>
    </lineage>
</organism>
<dbReference type="EMBL" id="LAZR01032220">
    <property type="protein sequence ID" value="KKL51520.1"/>
    <property type="molecule type" value="Genomic_DNA"/>
</dbReference>
<dbReference type="Pfam" id="PF14192">
    <property type="entry name" value="DUF4314"/>
    <property type="match status" value="1"/>
</dbReference>
<evidence type="ECO:0000313" key="2">
    <source>
        <dbReference type="EMBL" id="KKL51520.1"/>
    </source>
</evidence>
<sequence>MTIMNKDNAGRRVELIHTDDRYTKLRPGSRGTYQYCLDQEGAMENQHGIQWDNGSNLSLLEGKDRFKFID</sequence>
<gene>
    <name evidence="2" type="ORF">LCGC14_2294660</name>
</gene>